<evidence type="ECO:0000256" key="5">
    <source>
        <dbReference type="ARBA" id="ARBA00022618"/>
    </source>
</evidence>
<proteinExistence type="inferred from homology"/>
<keyword evidence="5 10" id="KW-0132">Cell division</keyword>
<evidence type="ECO:0000256" key="8">
    <source>
        <dbReference type="ARBA" id="ARBA00023136"/>
    </source>
</evidence>
<dbReference type="Pfam" id="PF18075">
    <property type="entry name" value="FtsX_ECD"/>
    <property type="match status" value="1"/>
</dbReference>
<comment type="similarity">
    <text evidence="2 10">Belongs to the ABC-4 integral membrane protein family. FtsX subfamily.</text>
</comment>
<feature type="transmembrane region" description="Helical" evidence="11">
    <location>
        <begin position="178"/>
        <end position="203"/>
    </location>
</feature>
<dbReference type="Proteomes" id="UP000229112">
    <property type="component" value="Unassembled WGS sequence"/>
</dbReference>
<gene>
    <name evidence="14" type="ORF">COU06_01560</name>
</gene>
<evidence type="ECO:0000256" key="3">
    <source>
        <dbReference type="ARBA" id="ARBA00021907"/>
    </source>
</evidence>
<dbReference type="Pfam" id="PF02687">
    <property type="entry name" value="FtsX"/>
    <property type="match status" value="1"/>
</dbReference>
<evidence type="ECO:0000256" key="6">
    <source>
        <dbReference type="ARBA" id="ARBA00022692"/>
    </source>
</evidence>
<dbReference type="GO" id="GO:0051301">
    <property type="term" value="P:cell division"/>
    <property type="evidence" value="ECO:0007669"/>
    <property type="project" value="UniProtKB-KW"/>
</dbReference>
<dbReference type="GO" id="GO:0005886">
    <property type="term" value="C:plasma membrane"/>
    <property type="evidence" value="ECO:0007669"/>
    <property type="project" value="UniProtKB-SubCell"/>
</dbReference>
<evidence type="ECO:0000256" key="2">
    <source>
        <dbReference type="ARBA" id="ARBA00007379"/>
    </source>
</evidence>
<evidence type="ECO:0000259" key="12">
    <source>
        <dbReference type="Pfam" id="PF02687"/>
    </source>
</evidence>
<evidence type="ECO:0000259" key="13">
    <source>
        <dbReference type="Pfam" id="PF18075"/>
    </source>
</evidence>
<keyword evidence="7 11" id="KW-1133">Transmembrane helix</keyword>
<feature type="domain" description="ABC3 transporter permease C-terminal" evidence="12">
    <location>
        <begin position="181"/>
        <end position="301"/>
    </location>
</feature>
<evidence type="ECO:0000256" key="1">
    <source>
        <dbReference type="ARBA" id="ARBA00004651"/>
    </source>
</evidence>
<dbReference type="InterPro" id="IPR004513">
    <property type="entry name" value="FtsX"/>
</dbReference>
<evidence type="ECO:0000256" key="4">
    <source>
        <dbReference type="ARBA" id="ARBA00022475"/>
    </source>
</evidence>
<evidence type="ECO:0000256" key="9">
    <source>
        <dbReference type="ARBA" id="ARBA00023306"/>
    </source>
</evidence>
<feature type="transmembrane region" description="Helical" evidence="11">
    <location>
        <begin position="224"/>
        <end position="249"/>
    </location>
</feature>
<keyword evidence="8 10" id="KW-0472">Membrane</keyword>
<name>A0A2M6WK65_9BACT</name>
<reference evidence="15" key="1">
    <citation type="submission" date="2017-09" db="EMBL/GenBank/DDBJ databases">
        <title>Depth-based differentiation of microbial function through sediment-hosted aquifers and enrichment of novel symbionts in the deep terrestrial subsurface.</title>
        <authorList>
            <person name="Probst A.J."/>
            <person name="Ladd B."/>
            <person name="Jarett J.K."/>
            <person name="Geller-Mcgrath D.E."/>
            <person name="Sieber C.M.K."/>
            <person name="Emerson J.B."/>
            <person name="Anantharaman K."/>
            <person name="Thomas B.C."/>
            <person name="Malmstrom R."/>
            <person name="Stieglmeier M."/>
            <person name="Klingl A."/>
            <person name="Woyke T."/>
            <person name="Ryan C.M."/>
            <person name="Banfield J.F."/>
        </authorList>
    </citation>
    <scope>NUCLEOTIDE SEQUENCE [LARGE SCALE GENOMIC DNA]</scope>
</reference>
<evidence type="ECO:0000256" key="11">
    <source>
        <dbReference type="SAM" id="Phobius"/>
    </source>
</evidence>
<dbReference type="PANTHER" id="PTHR47755">
    <property type="entry name" value="CELL DIVISION PROTEIN FTSX"/>
    <property type="match status" value="1"/>
</dbReference>
<comment type="caution">
    <text evidence="14">The sequence shown here is derived from an EMBL/GenBank/DDBJ whole genome shotgun (WGS) entry which is preliminary data.</text>
</comment>
<dbReference type="PANTHER" id="PTHR47755:SF1">
    <property type="entry name" value="CELL DIVISION PROTEIN FTSX"/>
    <property type="match status" value="1"/>
</dbReference>
<keyword evidence="9 10" id="KW-0131">Cell cycle</keyword>
<feature type="domain" description="FtsX extracellular" evidence="13">
    <location>
        <begin position="59"/>
        <end position="146"/>
    </location>
</feature>
<dbReference type="InterPro" id="IPR003838">
    <property type="entry name" value="ABC3_permease_C"/>
</dbReference>
<feature type="transmembrane region" description="Helical" evidence="11">
    <location>
        <begin position="21"/>
        <end position="43"/>
    </location>
</feature>
<keyword evidence="4 10" id="KW-1003">Cell membrane</keyword>
<dbReference type="PIRSF" id="PIRSF003097">
    <property type="entry name" value="FtsX"/>
    <property type="match status" value="1"/>
</dbReference>
<evidence type="ECO:0000313" key="15">
    <source>
        <dbReference type="Proteomes" id="UP000229112"/>
    </source>
</evidence>
<feature type="transmembrane region" description="Helical" evidence="11">
    <location>
        <begin position="269"/>
        <end position="296"/>
    </location>
</feature>
<evidence type="ECO:0000313" key="14">
    <source>
        <dbReference type="EMBL" id="PIT93153.1"/>
    </source>
</evidence>
<accession>A0A2M6WK65</accession>
<protein>
    <recommendedName>
        <fullName evidence="3 10">Cell division protein FtsX</fullName>
    </recommendedName>
</protein>
<evidence type="ECO:0000256" key="10">
    <source>
        <dbReference type="PIRNR" id="PIRNR003097"/>
    </source>
</evidence>
<dbReference type="AlphaFoldDB" id="A0A2M6WK65"/>
<comment type="subcellular location">
    <subcellularLocation>
        <location evidence="1">Cell membrane</location>
        <topology evidence="1">Multi-pass membrane protein</topology>
    </subcellularLocation>
</comment>
<dbReference type="EMBL" id="PFAY01000011">
    <property type="protein sequence ID" value="PIT93153.1"/>
    <property type="molecule type" value="Genomic_DNA"/>
</dbReference>
<organism evidence="14 15">
    <name type="scientific">Candidatus Harrisonbacteria bacterium CG10_big_fil_rev_8_21_14_0_10_38_8</name>
    <dbReference type="NCBI Taxonomy" id="1974582"/>
    <lineage>
        <taxon>Bacteria</taxon>
        <taxon>Candidatus Harrisoniibacteriota</taxon>
    </lineage>
</organism>
<dbReference type="InterPro" id="IPR040690">
    <property type="entry name" value="FtsX_ECD"/>
</dbReference>
<sequence length="302" mass="33800">MITTFFRILKYGFLNFWRNGWLSTATVFIMTLTLLMFQGLILFDVVTNAAVNSIRDKIDIAVYFKQDVIEDDIISLQRSLERLPEIKDADYISASEALEIFKEKHADDVTITQALAELNENPLLASLNISANDTKDYADISAYLEKDDFSSIVEKVTFGQNKGAIDRLNNIVDTSNKVGLIFTLFIAFVAILVSFNTIRLAIYSNREEISIMRLVGASNYFTKGPYLVSGILYGICGAVATLIISMPIINFIAPHFDLFIPELGLQAYFYANITILFGYLVAGGIVLGLLSSFIAIRRYLKV</sequence>
<dbReference type="Gene3D" id="3.30.70.3040">
    <property type="match status" value="1"/>
</dbReference>
<evidence type="ECO:0000256" key="7">
    <source>
        <dbReference type="ARBA" id="ARBA00022989"/>
    </source>
</evidence>
<keyword evidence="6 11" id="KW-0812">Transmembrane</keyword>